<protein>
    <recommendedName>
        <fullName evidence="4">Lipoprotein</fullName>
    </recommendedName>
</protein>
<accession>A0ABY5NRJ5</accession>
<keyword evidence="1" id="KW-0175">Coiled coil</keyword>
<reference evidence="2 3" key="1">
    <citation type="submission" date="2022-08" db="EMBL/GenBank/DDBJ databases">
        <title>Myroides zhujiangensis sp. nov., a novel bacterium isolated from sediment in the Pearl River Estuary.</title>
        <authorList>
            <person name="Cui L."/>
        </authorList>
    </citation>
    <scope>NUCLEOTIDE SEQUENCE [LARGE SCALE GENOMIC DNA]</scope>
    <source>
        <strain evidence="2 3">SCSIO 72103</strain>
    </source>
</reference>
<evidence type="ECO:0000313" key="3">
    <source>
        <dbReference type="Proteomes" id="UP001317001"/>
    </source>
</evidence>
<organism evidence="2 3">
    <name type="scientific">Paenimyroides aestuarii</name>
    <dbReference type="NCBI Taxonomy" id="2968490"/>
    <lineage>
        <taxon>Bacteria</taxon>
        <taxon>Pseudomonadati</taxon>
        <taxon>Bacteroidota</taxon>
        <taxon>Flavobacteriia</taxon>
        <taxon>Flavobacteriales</taxon>
        <taxon>Flavobacteriaceae</taxon>
        <taxon>Paenimyroides</taxon>
    </lineage>
</organism>
<dbReference type="PROSITE" id="PS51257">
    <property type="entry name" value="PROKAR_LIPOPROTEIN"/>
    <property type="match status" value="1"/>
</dbReference>
<dbReference type="RefSeq" id="WP_257499078.1">
    <property type="nucleotide sequence ID" value="NZ_CP102382.1"/>
</dbReference>
<keyword evidence="3" id="KW-1185">Reference proteome</keyword>
<evidence type="ECO:0000313" key="2">
    <source>
        <dbReference type="EMBL" id="UUV21153.1"/>
    </source>
</evidence>
<proteinExistence type="predicted"/>
<dbReference type="EMBL" id="CP102382">
    <property type="protein sequence ID" value="UUV21153.1"/>
    <property type="molecule type" value="Genomic_DNA"/>
</dbReference>
<evidence type="ECO:0008006" key="4">
    <source>
        <dbReference type="Google" id="ProtNLM"/>
    </source>
</evidence>
<gene>
    <name evidence="2" type="ORF">NPX36_12615</name>
</gene>
<dbReference type="Proteomes" id="UP001317001">
    <property type="component" value="Chromosome"/>
</dbReference>
<feature type="coiled-coil region" evidence="1">
    <location>
        <begin position="49"/>
        <end position="79"/>
    </location>
</feature>
<sequence length="301" mass="35764">MSKNCIYISLLSLLTFASCEKEKMTPANTSNDTITEVHYASDPDYALANKNAQELVVHFENEQKNLQKKLKKANKKEAEALFIDYYKKLSVIVDSISVAETNTLNTYHSLGNTKPDSILRKEKLYEKLGLYFRKLDSTKYDFKIKPGYFYNLFHKKISSEYEQYLKLRFKEHKLLYDLQFKNEKITLQDQRELIINWEKFILKHKDFKFIDLAKKSYTDNLTMYLFGTPEKPTFEISAKKLYMENEQEYISFVKNNPKLISAEITKKFLKHFYVNDKNFTAEEFYIDLKEFTKAEIAERIK</sequence>
<name>A0ABY5NRJ5_9FLAO</name>
<evidence type="ECO:0000256" key="1">
    <source>
        <dbReference type="SAM" id="Coils"/>
    </source>
</evidence>